<dbReference type="AlphaFoldDB" id="A0AA38CL45"/>
<proteinExistence type="predicted"/>
<dbReference type="Proteomes" id="UP000824469">
    <property type="component" value="Unassembled WGS sequence"/>
</dbReference>
<dbReference type="EMBL" id="JAHRHJ020000009">
    <property type="protein sequence ID" value="KAH9302805.1"/>
    <property type="molecule type" value="Genomic_DNA"/>
</dbReference>
<reference evidence="1 2" key="1">
    <citation type="journal article" date="2021" name="Nat. Plants">
        <title>The Taxus genome provides insights into paclitaxel biosynthesis.</title>
        <authorList>
            <person name="Xiong X."/>
            <person name="Gou J."/>
            <person name="Liao Q."/>
            <person name="Li Y."/>
            <person name="Zhou Q."/>
            <person name="Bi G."/>
            <person name="Li C."/>
            <person name="Du R."/>
            <person name="Wang X."/>
            <person name="Sun T."/>
            <person name="Guo L."/>
            <person name="Liang H."/>
            <person name="Lu P."/>
            <person name="Wu Y."/>
            <person name="Zhang Z."/>
            <person name="Ro D.K."/>
            <person name="Shang Y."/>
            <person name="Huang S."/>
            <person name="Yan J."/>
        </authorList>
    </citation>
    <scope>NUCLEOTIDE SEQUENCE [LARGE SCALE GENOMIC DNA]</scope>
    <source>
        <strain evidence="1">Ta-2019</strain>
    </source>
</reference>
<protein>
    <submittedName>
        <fullName evidence="1">Uncharacterized protein</fullName>
    </submittedName>
</protein>
<evidence type="ECO:0000313" key="1">
    <source>
        <dbReference type="EMBL" id="KAH9302805.1"/>
    </source>
</evidence>
<keyword evidence="2" id="KW-1185">Reference proteome</keyword>
<comment type="caution">
    <text evidence="1">The sequence shown here is derived from an EMBL/GenBank/DDBJ whole genome shotgun (WGS) entry which is preliminary data.</text>
</comment>
<organism evidence="1 2">
    <name type="scientific">Taxus chinensis</name>
    <name type="common">Chinese yew</name>
    <name type="synonym">Taxus wallichiana var. chinensis</name>
    <dbReference type="NCBI Taxonomy" id="29808"/>
    <lineage>
        <taxon>Eukaryota</taxon>
        <taxon>Viridiplantae</taxon>
        <taxon>Streptophyta</taxon>
        <taxon>Embryophyta</taxon>
        <taxon>Tracheophyta</taxon>
        <taxon>Spermatophyta</taxon>
        <taxon>Pinopsida</taxon>
        <taxon>Pinidae</taxon>
        <taxon>Conifers II</taxon>
        <taxon>Cupressales</taxon>
        <taxon>Taxaceae</taxon>
        <taxon>Taxus</taxon>
    </lineage>
</organism>
<evidence type="ECO:0000313" key="2">
    <source>
        <dbReference type="Proteomes" id="UP000824469"/>
    </source>
</evidence>
<name>A0AA38CL45_TAXCH</name>
<accession>A0AA38CL45</accession>
<gene>
    <name evidence="1" type="ORF">KI387_014388</name>
</gene>
<sequence>MYKKIHVKICAMKRTPNTETIAASSDNSISIPTPQGDYQPIEATEDHYNQGGVTENSIERQLTKELYQGRIVAAKVRTKLATNCGHLHEQLAEAKFSVLQKEISISTKVEYRAAVNAGQEVSFMGNSIERQHTKELYQGRIVAAKAYMMQVADIFMKRLVKTMFFELHQLLGRSKDGGAEGGGRGWGEGVTLSYSGEDCWPILCHLPLSPLRSKE</sequence>